<reference evidence="5" key="1">
    <citation type="journal article" date="2019" name="Int. J. Syst. Evol. Microbiol.">
        <title>The Global Catalogue of Microorganisms (GCM) 10K type strain sequencing project: providing services to taxonomists for standard genome sequencing and annotation.</title>
        <authorList>
            <consortium name="The Broad Institute Genomics Platform"/>
            <consortium name="The Broad Institute Genome Sequencing Center for Infectious Disease"/>
            <person name="Wu L."/>
            <person name="Ma J."/>
        </authorList>
    </citation>
    <scope>NUCLEOTIDE SEQUENCE [LARGE SCALE GENOMIC DNA]</scope>
    <source>
        <strain evidence="5">KCTC 22232</strain>
    </source>
</reference>
<sequence length="75" mass="7977">MDIANRIRIAIGTSPMEKDDCVISISASVGLASTDTSGYQLQRLCMEADAALYRAKRAGRNRVIADTESGSLAEA</sequence>
<dbReference type="EC" id="2.7.7.65" evidence="1"/>
<dbReference type="Gene3D" id="3.30.70.270">
    <property type="match status" value="1"/>
</dbReference>
<feature type="domain" description="GGDEF" evidence="3">
    <location>
        <begin position="1"/>
        <end position="68"/>
    </location>
</feature>
<dbReference type="PANTHER" id="PTHR45138">
    <property type="entry name" value="REGULATORY COMPONENTS OF SENSORY TRANSDUCTION SYSTEM"/>
    <property type="match status" value="1"/>
</dbReference>
<evidence type="ECO:0000313" key="5">
    <source>
        <dbReference type="Proteomes" id="UP000621898"/>
    </source>
</evidence>
<dbReference type="Pfam" id="PF00990">
    <property type="entry name" value="GGDEF"/>
    <property type="match status" value="1"/>
</dbReference>
<gene>
    <name evidence="4" type="ORF">GCM10008098_07110</name>
</gene>
<evidence type="ECO:0000256" key="1">
    <source>
        <dbReference type="ARBA" id="ARBA00012528"/>
    </source>
</evidence>
<dbReference type="PANTHER" id="PTHR45138:SF9">
    <property type="entry name" value="DIGUANYLATE CYCLASE DGCM-RELATED"/>
    <property type="match status" value="1"/>
</dbReference>
<dbReference type="NCBIfam" id="TIGR00254">
    <property type="entry name" value="GGDEF"/>
    <property type="match status" value="1"/>
</dbReference>
<evidence type="ECO:0000313" key="4">
    <source>
        <dbReference type="EMBL" id="GGY17908.1"/>
    </source>
</evidence>
<dbReference type="SUPFAM" id="SSF55073">
    <property type="entry name" value="Nucleotide cyclase"/>
    <property type="match status" value="1"/>
</dbReference>
<keyword evidence="5" id="KW-1185">Reference proteome</keyword>
<dbReference type="PROSITE" id="PS50887">
    <property type="entry name" value="GGDEF"/>
    <property type="match status" value="1"/>
</dbReference>
<dbReference type="InterPro" id="IPR029787">
    <property type="entry name" value="Nucleotide_cyclase"/>
</dbReference>
<accession>A0ABQ2ZMS9</accession>
<comment type="caution">
    <text evidence="4">The sequence shown here is derived from an EMBL/GenBank/DDBJ whole genome shotgun (WGS) entry which is preliminary data.</text>
</comment>
<proteinExistence type="predicted"/>
<comment type="catalytic activity">
    <reaction evidence="2">
        <text>2 GTP = 3',3'-c-di-GMP + 2 diphosphate</text>
        <dbReference type="Rhea" id="RHEA:24898"/>
        <dbReference type="ChEBI" id="CHEBI:33019"/>
        <dbReference type="ChEBI" id="CHEBI:37565"/>
        <dbReference type="ChEBI" id="CHEBI:58805"/>
        <dbReference type="EC" id="2.7.7.65"/>
    </reaction>
</comment>
<organism evidence="4 5">
    <name type="scientific">Rhodanobacter panaciterrae</name>
    <dbReference type="NCBI Taxonomy" id="490572"/>
    <lineage>
        <taxon>Bacteria</taxon>
        <taxon>Pseudomonadati</taxon>
        <taxon>Pseudomonadota</taxon>
        <taxon>Gammaproteobacteria</taxon>
        <taxon>Lysobacterales</taxon>
        <taxon>Rhodanobacteraceae</taxon>
        <taxon>Rhodanobacter</taxon>
    </lineage>
</organism>
<dbReference type="InterPro" id="IPR050469">
    <property type="entry name" value="Diguanylate_Cyclase"/>
</dbReference>
<name>A0ABQ2ZMS9_9GAMM</name>
<protein>
    <recommendedName>
        <fullName evidence="1">diguanylate cyclase</fullName>
        <ecNumber evidence="1">2.7.7.65</ecNumber>
    </recommendedName>
</protein>
<dbReference type="InterPro" id="IPR000160">
    <property type="entry name" value="GGDEF_dom"/>
</dbReference>
<dbReference type="Proteomes" id="UP000621898">
    <property type="component" value="Unassembled WGS sequence"/>
</dbReference>
<dbReference type="InterPro" id="IPR043128">
    <property type="entry name" value="Rev_trsase/Diguanyl_cyclase"/>
</dbReference>
<evidence type="ECO:0000259" key="3">
    <source>
        <dbReference type="PROSITE" id="PS50887"/>
    </source>
</evidence>
<dbReference type="EMBL" id="BMXT01000001">
    <property type="protein sequence ID" value="GGY17908.1"/>
    <property type="molecule type" value="Genomic_DNA"/>
</dbReference>
<evidence type="ECO:0000256" key="2">
    <source>
        <dbReference type="ARBA" id="ARBA00034247"/>
    </source>
</evidence>